<name>A0AAU6Q4U3_9DEIO</name>
<proteinExistence type="predicted"/>
<reference evidence="2" key="1">
    <citation type="submission" date="2024-03" db="EMBL/GenBank/DDBJ databases">
        <title>Deinococcus weizhi sp. nov., isolated from human skin.</title>
        <authorList>
            <person name="Wei Z."/>
            <person name="Tian F."/>
            <person name="Yang C."/>
            <person name="Xin L.T."/>
            <person name="Wen Z.J."/>
            <person name="Lan K.C."/>
            <person name="Yu L."/>
            <person name="Zhe W."/>
            <person name="Dan F.D."/>
            <person name="Jun W."/>
            <person name="Rui Z."/>
            <person name="Yong X.J."/>
            <person name="Ting Y."/>
            <person name="Wei X."/>
            <person name="Xu Z.G."/>
            <person name="Xin Z."/>
            <person name="Dong F.G."/>
            <person name="Ni X.M."/>
            <person name="Zheng M.G."/>
            <person name="Chun Y."/>
            <person name="Qian W.X."/>
        </authorList>
    </citation>
    <scope>NUCLEOTIDE SEQUENCE</scope>
    <source>
        <strain evidence="2">VB142</strain>
    </source>
</reference>
<evidence type="ECO:0000256" key="1">
    <source>
        <dbReference type="SAM" id="Phobius"/>
    </source>
</evidence>
<keyword evidence="1" id="KW-0472">Membrane</keyword>
<gene>
    <name evidence="2" type="ORF">WDJ50_03585</name>
</gene>
<dbReference type="AlphaFoldDB" id="A0AAU6Q4U3"/>
<keyword evidence="1" id="KW-1133">Transmembrane helix</keyword>
<feature type="transmembrane region" description="Helical" evidence="1">
    <location>
        <begin position="64"/>
        <end position="84"/>
    </location>
</feature>
<sequence length="93" mass="9871">MTRHELWAWLPAVSTLASLVGGGKPLGVWMGQTPALRHPLSLTASRVVMGLALYLASRSPSFPLRLGVATLLIPLVFVVTFYVGTDLLVGSIG</sequence>
<accession>A0AAU6Q4U3</accession>
<keyword evidence="1" id="KW-0812">Transmembrane</keyword>
<dbReference type="EMBL" id="CP149782">
    <property type="protein sequence ID" value="WYF45217.1"/>
    <property type="molecule type" value="Genomic_DNA"/>
</dbReference>
<protein>
    <recommendedName>
        <fullName evidence="3">EamA family transporter</fullName>
    </recommendedName>
</protein>
<dbReference type="RefSeq" id="WP_339096404.1">
    <property type="nucleotide sequence ID" value="NZ_CP149782.1"/>
</dbReference>
<evidence type="ECO:0000313" key="2">
    <source>
        <dbReference type="EMBL" id="WYF45217.1"/>
    </source>
</evidence>
<evidence type="ECO:0008006" key="3">
    <source>
        <dbReference type="Google" id="ProtNLM"/>
    </source>
</evidence>
<organism evidence="2">
    <name type="scientific">Deinococcus sp. VB142</name>
    <dbReference type="NCBI Taxonomy" id="3112952"/>
    <lineage>
        <taxon>Bacteria</taxon>
        <taxon>Thermotogati</taxon>
        <taxon>Deinococcota</taxon>
        <taxon>Deinococci</taxon>
        <taxon>Deinococcales</taxon>
        <taxon>Deinococcaceae</taxon>
        <taxon>Deinococcus</taxon>
    </lineage>
</organism>